<evidence type="ECO:0000256" key="1">
    <source>
        <dbReference type="ARBA" id="ARBA00010617"/>
    </source>
</evidence>
<dbReference type="InterPro" id="IPR036396">
    <property type="entry name" value="Cyt_P450_sf"/>
</dbReference>
<evidence type="ECO:0000256" key="8">
    <source>
        <dbReference type="RuleBase" id="RU000461"/>
    </source>
</evidence>
<comment type="caution">
    <text evidence="9">The sequence shown here is derived from an EMBL/GenBank/DDBJ whole genome shotgun (WGS) entry which is preliminary data.</text>
</comment>
<evidence type="ECO:0000256" key="2">
    <source>
        <dbReference type="ARBA" id="ARBA00022617"/>
    </source>
</evidence>
<keyword evidence="10" id="KW-1185">Reference proteome</keyword>
<protein>
    <submittedName>
        <fullName evidence="9">Cytochrome P450</fullName>
    </submittedName>
</protein>
<dbReference type="InterPro" id="IPR001128">
    <property type="entry name" value="Cyt_P450"/>
</dbReference>
<keyword evidence="4 8" id="KW-0560">Oxidoreductase</keyword>
<dbReference type="Gene3D" id="1.10.630.10">
    <property type="entry name" value="Cytochrome P450"/>
    <property type="match status" value="1"/>
</dbReference>
<name>A0A4R4Y907_9PSEU</name>
<dbReference type="CDD" id="cd11049">
    <property type="entry name" value="CYP170A1-like"/>
    <property type="match status" value="1"/>
</dbReference>
<feature type="binding site" description="axial binding residue" evidence="7">
    <location>
        <position position="391"/>
    </location>
    <ligand>
        <name>heme</name>
        <dbReference type="ChEBI" id="CHEBI:30413"/>
    </ligand>
    <ligandPart>
        <name>Fe</name>
        <dbReference type="ChEBI" id="CHEBI:18248"/>
    </ligandPart>
</feature>
<dbReference type="AlphaFoldDB" id="A0A4R4Y907"/>
<comment type="similarity">
    <text evidence="1 8">Belongs to the cytochrome P450 family.</text>
</comment>
<dbReference type="EMBL" id="SMKW01000065">
    <property type="protein sequence ID" value="TDD40935.1"/>
    <property type="molecule type" value="Genomic_DNA"/>
</dbReference>
<gene>
    <name evidence="9" type="ORF">E1288_34290</name>
</gene>
<organism evidence="9 10">
    <name type="scientific">Saccharopolyspora elongata</name>
    <dbReference type="NCBI Taxonomy" id="2530387"/>
    <lineage>
        <taxon>Bacteria</taxon>
        <taxon>Bacillati</taxon>
        <taxon>Actinomycetota</taxon>
        <taxon>Actinomycetes</taxon>
        <taxon>Pseudonocardiales</taxon>
        <taxon>Pseudonocardiaceae</taxon>
        <taxon>Saccharopolyspora</taxon>
    </lineage>
</organism>
<dbReference type="PRINTS" id="PR00385">
    <property type="entry name" value="P450"/>
</dbReference>
<evidence type="ECO:0000256" key="4">
    <source>
        <dbReference type="ARBA" id="ARBA00023002"/>
    </source>
</evidence>
<sequence>MLRSIPIAPKALPLLGHFAALSRDPWKFMASLPAHGDLVRIRVGPITMVVICDPELTREVLRDGRTFDKGGMFYNRFAEVVGNGILTCPHSEHRQLRPLVQPAFRSTRLPGYAQTMTPCIDDVTGSWYDGQVLNVMAEMMAFSCRLAMTTLFSDALPQSVLPHAVSDLNTVIGGIFRRMLMLPPLDRLPTPGNRSYRRASLRLRQTFREITGRRRATGVDHGDLLSALLTAHAPGTDGRGLTDEEITDTMVTFFVGGVESVATTLAWALHLLAQHPSIEQQLHDEVDAVLAGRAATHADLPKLQQTQRIITETLRVYPTGWFFTRSVTTTTRLGRYTLPAGTTVVCSPYLIHHRDDLYDHPNSFAPDRWDPRHPQPPRTAYIAFGGGARKCIGDIYGTIEATLALATIAARWRLTPLPGQRVRPAVAAALRPREFAMRLTSRSAPPRSEVLADGVREFEGGKGVVP</sequence>
<dbReference type="PANTHER" id="PTHR24291:SF50">
    <property type="entry name" value="BIFUNCTIONAL ALBAFLAVENONE MONOOXYGENASE_TERPENE SYNTHASE"/>
    <property type="match status" value="1"/>
</dbReference>
<evidence type="ECO:0000256" key="6">
    <source>
        <dbReference type="ARBA" id="ARBA00023033"/>
    </source>
</evidence>
<dbReference type="PROSITE" id="PS00086">
    <property type="entry name" value="CYTOCHROME_P450"/>
    <property type="match status" value="1"/>
</dbReference>
<dbReference type="GO" id="GO:0020037">
    <property type="term" value="F:heme binding"/>
    <property type="evidence" value="ECO:0007669"/>
    <property type="project" value="InterPro"/>
</dbReference>
<comment type="cofactor">
    <cofactor evidence="7">
        <name>heme</name>
        <dbReference type="ChEBI" id="CHEBI:30413"/>
    </cofactor>
</comment>
<dbReference type="GO" id="GO:0016705">
    <property type="term" value="F:oxidoreductase activity, acting on paired donors, with incorporation or reduction of molecular oxygen"/>
    <property type="evidence" value="ECO:0007669"/>
    <property type="project" value="InterPro"/>
</dbReference>
<dbReference type="SUPFAM" id="SSF48264">
    <property type="entry name" value="Cytochrome P450"/>
    <property type="match status" value="1"/>
</dbReference>
<evidence type="ECO:0000256" key="7">
    <source>
        <dbReference type="PIRSR" id="PIRSR602401-1"/>
    </source>
</evidence>
<keyword evidence="5 7" id="KW-0408">Iron</keyword>
<dbReference type="GO" id="GO:0005506">
    <property type="term" value="F:iron ion binding"/>
    <property type="evidence" value="ECO:0007669"/>
    <property type="project" value="InterPro"/>
</dbReference>
<evidence type="ECO:0000313" key="10">
    <source>
        <dbReference type="Proteomes" id="UP000294947"/>
    </source>
</evidence>
<evidence type="ECO:0000256" key="3">
    <source>
        <dbReference type="ARBA" id="ARBA00022723"/>
    </source>
</evidence>
<dbReference type="PRINTS" id="PR00463">
    <property type="entry name" value="EP450I"/>
</dbReference>
<dbReference type="PANTHER" id="PTHR24291">
    <property type="entry name" value="CYTOCHROME P450 FAMILY 4"/>
    <property type="match status" value="1"/>
</dbReference>
<keyword evidence="6 8" id="KW-0503">Monooxygenase</keyword>
<dbReference type="InterPro" id="IPR017972">
    <property type="entry name" value="Cyt_P450_CS"/>
</dbReference>
<dbReference type="InterPro" id="IPR050196">
    <property type="entry name" value="Cytochrome_P450_Monoox"/>
</dbReference>
<reference evidence="9 10" key="1">
    <citation type="submission" date="2019-03" db="EMBL/GenBank/DDBJ databases">
        <title>Draft genome sequences of novel Actinobacteria.</title>
        <authorList>
            <person name="Sahin N."/>
            <person name="Ay H."/>
            <person name="Saygin H."/>
        </authorList>
    </citation>
    <scope>NUCLEOTIDE SEQUENCE [LARGE SCALE GENOMIC DNA]</scope>
    <source>
        <strain evidence="9 10">7K502</strain>
    </source>
</reference>
<evidence type="ECO:0000313" key="9">
    <source>
        <dbReference type="EMBL" id="TDD40935.1"/>
    </source>
</evidence>
<dbReference type="Pfam" id="PF00067">
    <property type="entry name" value="p450"/>
    <property type="match status" value="1"/>
</dbReference>
<dbReference type="InterPro" id="IPR002401">
    <property type="entry name" value="Cyt_P450_E_grp-I"/>
</dbReference>
<keyword evidence="2 7" id="KW-0349">Heme</keyword>
<dbReference type="OrthoDB" id="5290182at2"/>
<keyword evidence="3 7" id="KW-0479">Metal-binding</keyword>
<proteinExistence type="inferred from homology"/>
<dbReference type="GO" id="GO:0004497">
    <property type="term" value="F:monooxygenase activity"/>
    <property type="evidence" value="ECO:0007669"/>
    <property type="project" value="UniProtKB-KW"/>
</dbReference>
<evidence type="ECO:0000256" key="5">
    <source>
        <dbReference type="ARBA" id="ARBA00023004"/>
    </source>
</evidence>
<dbReference type="Proteomes" id="UP000294947">
    <property type="component" value="Unassembled WGS sequence"/>
</dbReference>
<accession>A0A4R4Y907</accession>